<comment type="cofactor">
    <cofactor evidence="2">
        <name>K(+)</name>
        <dbReference type="ChEBI" id="CHEBI:29103"/>
    </cofactor>
</comment>
<evidence type="ECO:0000256" key="13">
    <source>
        <dbReference type="ARBA" id="ARBA00022958"/>
    </source>
</evidence>
<evidence type="ECO:0000256" key="17">
    <source>
        <dbReference type="RuleBase" id="RU000504"/>
    </source>
</evidence>
<dbReference type="eggNOG" id="COG0469">
    <property type="taxonomic scope" value="Bacteria"/>
</dbReference>
<evidence type="ECO:0000256" key="4">
    <source>
        <dbReference type="ARBA" id="ARBA00008663"/>
    </source>
</evidence>
<dbReference type="InterPro" id="IPR011037">
    <property type="entry name" value="Pyrv_Knase-like_insert_dom_sf"/>
</dbReference>
<reference evidence="20" key="1">
    <citation type="submission" date="2007-11" db="EMBL/GenBank/DDBJ databases">
        <authorList>
            <person name="Fulton L."/>
            <person name="Clifton S."/>
            <person name="Fulton B."/>
            <person name="Xu J."/>
            <person name="Minx P."/>
            <person name="Pepin K.H."/>
            <person name="Johnson M."/>
            <person name="Thiruvilangam P."/>
            <person name="Bhonagiri V."/>
            <person name="Nash W.E."/>
            <person name="Mardis E.R."/>
            <person name="Wilson R.K."/>
        </authorList>
    </citation>
    <scope>NUCLEOTIDE SEQUENCE [LARGE SCALE GENOMIC DNA]</scope>
    <source>
        <strain evidence="20">DSM 14662</strain>
    </source>
</reference>
<evidence type="ECO:0000313" key="21">
    <source>
        <dbReference type="Proteomes" id="UP000004935"/>
    </source>
</evidence>
<dbReference type="InterPro" id="IPR001697">
    <property type="entry name" value="Pyr_Knase"/>
</dbReference>
<dbReference type="GO" id="GO:0006950">
    <property type="term" value="P:response to stress"/>
    <property type="evidence" value="ECO:0007669"/>
    <property type="project" value="UniProtKB-ARBA"/>
</dbReference>
<comment type="catalytic activity">
    <reaction evidence="17">
        <text>pyruvate + ATP = phosphoenolpyruvate + ADP + H(+)</text>
        <dbReference type="Rhea" id="RHEA:18157"/>
        <dbReference type="ChEBI" id="CHEBI:15361"/>
        <dbReference type="ChEBI" id="CHEBI:15378"/>
        <dbReference type="ChEBI" id="CHEBI:30616"/>
        <dbReference type="ChEBI" id="CHEBI:58702"/>
        <dbReference type="ChEBI" id="CHEBI:456216"/>
        <dbReference type="EC" id="2.7.1.40"/>
    </reaction>
</comment>
<evidence type="ECO:0000259" key="19">
    <source>
        <dbReference type="Pfam" id="PF02887"/>
    </source>
</evidence>
<evidence type="ECO:0000256" key="2">
    <source>
        <dbReference type="ARBA" id="ARBA00001958"/>
    </source>
</evidence>
<evidence type="ECO:0000259" key="18">
    <source>
        <dbReference type="Pfam" id="PF00224"/>
    </source>
</evidence>
<dbReference type="GO" id="GO:0016301">
    <property type="term" value="F:kinase activity"/>
    <property type="evidence" value="ECO:0007669"/>
    <property type="project" value="UniProtKB-KW"/>
</dbReference>
<comment type="caution">
    <text evidence="20">The sequence shown here is derived from an EMBL/GenBank/DDBJ whole genome shotgun (WGS) entry which is preliminary data.</text>
</comment>
<dbReference type="STRING" id="411490.ANACAC_00371"/>
<accession>B0M9Z8</accession>
<name>B0M9Z8_ANACD</name>
<dbReference type="SUPFAM" id="SSF52935">
    <property type="entry name" value="PK C-terminal domain-like"/>
    <property type="match status" value="1"/>
</dbReference>
<comment type="cofactor">
    <cofactor evidence="1">
        <name>Mg(2+)</name>
        <dbReference type="ChEBI" id="CHEBI:18420"/>
    </cofactor>
</comment>
<dbReference type="UniPathway" id="UPA00109">
    <property type="reaction ID" value="UER00188"/>
</dbReference>
<dbReference type="InterPro" id="IPR015806">
    <property type="entry name" value="Pyrv_Knase_insert_dom_sf"/>
</dbReference>
<keyword evidence="15 20" id="KW-0670">Pyruvate</keyword>
<dbReference type="NCBIfam" id="NF004978">
    <property type="entry name" value="PRK06354.1"/>
    <property type="match status" value="1"/>
</dbReference>
<dbReference type="GO" id="GO:0005524">
    <property type="term" value="F:ATP binding"/>
    <property type="evidence" value="ECO:0007669"/>
    <property type="project" value="UniProtKB-KW"/>
</dbReference>
<evidence type="ECO:0000256" key="7">
    <source>
        <dbReference type="ARBA" id="ARBA00022679"/>
    </source>
</evidence>
<keyword evidence="14 17" id="KW-0324">Glycolysis</keyword>
<evidence type="ECO:0000313" key="20">
    <source>
        <dbReference type="EMBL" id="EDR99120.1"/>
    </source>
</evidence>
<keyword evidence="10 17" id="KW-0418">Kinase</keyword>
<dbReference type="Gene3D" id="3.20.20.60">
    <property type="entry name" value="Phosphoenolpyruvate-binding domains"/>
    <property type="match status" value="1"/>
</dbReference>
<evidence type="ECO:0000256" key="8">
    <source>
        <dbReference type="ARBA" id="ARBA00022723"/>
    </source>
</evidence>
<dbReference type="EMBL" id="ABAX03000002">
    <property type="protein sequence ID" value="EDR99120.1"/>
    <property type="molecule type" value="Genomic_DNA"/>
</dbReference>
<evidence type="ECO:0000256" key="9">
    <source>
        <dbReference type="ARBA" id="ARBA00022741"/>
    </source>
</evidence>
<evidence type="ECO:0000256" key="5">
    <source>
        <dbReference type="ARBA" id="ARBA00012142"/>
    </source>
</evidence>
<comment type="similarity">
    <text evidence="4 17">Belongs to the pyruvate kinase family.</text>
</comment>
<dbReference type="InterPro" id="IPR036918">
    <property type="entry name" value="Pyrv_Knase_C_sf"/>
</dbReference>
<dbReference type="SUPFAM" id="SSF51621">
    <property type="entry name" value="Phosphoenolpyruvate/pyruvate domain"/>
    <property type="match status" value="1"/>
</dbReference>
<dbReference type="SUPFAM" id="SSF50800">
    <property type="entry name" value="PK beta-barrel domain-like"/>
    <property type="match status" value="1"/>
</dbReference>
<dbReference type="Proteomes" id="UP000004935">
    <property type="component" value="Unassembled WGS sequence"/>
</dbReference>
<evidence type="ECO:0000256" key="14">
    <source>
        <dbReference type="ARBA" id="ARBA00023152"/>
    </source>
</evidence>
<dbReference type="PANTHER" id="PTHR11817">
    <property type="entry name" value="PYRUVATE KINASE"/>
    <property type="match status" value="1"/>
</dbReference>
<dbReference type="InterPro" id="IPR040442">
    <property type="entry name" value="Pyrv_kinase-like_dom_sf"/>
</dbReference>
<gene>
    <name evidence="20" type="primary">pyk</name>
    <name evidence="20" type="ORF">ANACAC_00371</name>
</gene>
<dbReference type="NCBIfam" id="TIGR01064">
    <property type="entry name" value="pyruv_kin"/>
    <property type="match status" value="1"/>
</dbReference>
<dbReference type="Gene3D" id="3.40.1380.20">
    <property type="entry name" value="Pyruvate kinase, C-terminal domain"/>
    <property type="match status" value="1"/>
</dbReference>
<dbReference type="InterPro" id="IPR018209">
    <property type="entry name" value="Pyrv_Knase_AS"/>
</dbReference>
<comment type="pathway">
    <text evidence="3 17">Carbohydrate degradation; glycolysis; pyruvate from D-glyceraldehyde 3-phosphate: step 5/5.</text>
</comment>
<keyword evidence="7 17" id="KW-0808">Transferase</keyword>
<dbReference type="GO" id="GO:0030955">
    <property type="term" value="F:potassium ion binding"/>
    <property type="evidence" value="ECO:0007669"/>
    <property type="project" value="UniProtKB-UniRule"/>
</dbReference>
<evidence type="ECO:0000256" key="3">
    <source>
        <dbReference type="ARBA" id="ARBA00004997"/>
    </source>
</evidence>
<dbReference type="FunFam" id="2.40.33.10:FF:000001">
    <property type="entry name" value="Pyruvate kinase"/>
    <property type="match status" value="1"/>
</dbReference>
<evidence type="ECO:0000256" key="16">
    <source>
        <dbReference type="NCBIfam" id="TIGR01064"/>
    </source>
</evidence>
<evidence type="ECO:0000256" key="15">
    <source>
        <dbReference type="ARBA" id="ARBA00023317"/>
    </source>
</evidence>
<organism evidence="20 21">
    <name type="scientific">Anaerostipes caccae (strain DSM 14662 / CCUG 47493 / JCM 13470 / NCIMB 13811 / L1-92)</name>
    <dbReference type="NCBI Taxonomy" id="411490"/>
    <lineage>
        <taxon>Bacteria</taxon>
        <taxon>Bacillati</taxon>
        <taxon>Bacillota</taxon>
        <taxon>Clostridia</taxon>
        <taxon>Lachnospirales</taxon>
        <taxon>Lachnospiraceae</taxon>
        <taxon>Anaerostipes</taxon>
    </lineage>
</organism>
<dbReference type="InterPro" id="IPR015795">
    <property type="entry name" value="Pyrv_Knase_C"/>
</dbReference>
<evidence type="ECO:0000256" key="10">
    <source>
        <dbReference type="ARBA" id="ARBA00022777"/>
    </source>
</evidence>
<dbReference type="Gene3D" id="2.40.33.10">
    <property type="entry name" value="PK beta-barrel domain-like"/>
    <property type="match status" value="1"/>
</dbReference>
<evidence type="ECO:0000256" key="6">
    <source>
        <dbReference type="ARBA" id="ARBA00018587"/>
    </source>
</evidence>
<keyword evidence="9" id="KW-0547">Nucleotide-binding</keyword>
<dbReference type="PRINTS" id="PR01050">
    <property type="entry name" value="PYRUVTKNASE"/>
</dbReference>
<feature type="domain" description="Pyruvate kinase C-terminal" evidence="19">
    <location>
        <begin position="365"/>
        <end position="479"/>
    </location>
</feature>
<dbReference type="InterPro" id="IPR015813">
    <property type="entry name" value="Pyrv/PenolPyrv_kinase-like_dom"/>
</dbReference>
<keyword evidence="13" id="KW-0630">Potassium</keyword>
<dbReference type="Pfam" id="PF02887">
    <property type="entry name" value="PK_C"/>
    <property type="match status" value="1"/>
</dbReference>
<dbReference type="NCBIfam" id="NF004491">
    <property type="entry name" value="PRK05826.1"/>
    <property type="match status" value="1"/>
</dbReference>
<evidence type="ECO:0000256" key="1">
    <source>
        <dbReference type="ARBA" id="ARBA00001946"/>
    </source>
</evidence>
<keyword evidence="8" id="KW-0479">Metal-binding</keyword>
<evidence type="ECO:0000256" key="11">
    <source>
        <dbReference type="ARBA" id="ARBA00022840"/>
    </source>
</evidence>
<keyword evidence="11" id="KW-0067">ATP-binding</keyword>
<reference evidence="20" key="2">
    <citation type="submission" date="2013-11" db="EMBL/GenBank/DDBJ databases">
        <title>Draft genome sequence of Anaerostipes caccae (DSM 14662).</title>
        <authorList>
            <person name="Sudarsanam P."/>
            <person name="Ley R."/>
            <person name="Guruge J."/>
            <person name="Turnbaugh P.J."/>
            <person name="Mahowald M."/>
            <person name="Liep D."/>
            <person name="Gordon J."/>
        </authorList>
    </citation>
    <scope>NUCLEOTIDE SEQUENCE</scope>
    <source>
        <strain evidence="20">DSM 14662</strain>
    </source>
</reference>
<protein>
    <recommendedName>
        <fullName evidence="6 16">Pyruvate kinase</fullName>
        <ecNumber evidence="5 16">2.7.1.40</ecNumber>
    </recommendedName>
</protein>
<dbReference type="EC" id="2.7.1.40" evidence="5 16"/>
<sequence length="483" mass="52884">MKRRLTMLTKKTKIVCTMGPATDDDAVLKQLMLEGMDIARLNFSHGDHEEQLGRIKRIKRFREELNIPIAILLDTKGPEIRTGLLDTDGDVELKEGQEFVLTTRDIKGNDSIVGITYEELPQDVAEGNTILIDDGLIELRVKEIKDGTDIVCDVVNGGFLGSRKGVNVPNVRVNLPSITEKDKSDIEFGLENGIDFIAASFIRNADAVNEIKEIVKAHNMEVGVISKIENVEGVENIESIIQASDGIMVARGDLGVEIPAEEVPFMQKAIIKKCNNAFKPVITATQMLDSMIRNPRPTRAEVTDVANAIYDGTDAIMLSGETAKGKYPVEAVRMMNQIAISTELHLDTKIKDFRSIYVSRGISAAVAYSAVQTAHNINAKCILASSMSGFTARIVSKFKPDAQIIGLSPDEAVVRKMQLYWGVRPFKSHKASSTRELLDEATEIVLSADLAQENDILVLTGGGPADHRGKGVTNMLKVVKIGE</sequence>
<dbReference type="HOGENOM" id="CLU_015439_0_2_9"/>
<dbReference type="PROSITE" id="PS00110">
    <property type="entry name" value="PYRUVATE_KINASE"/>
    <property type="match status" value="1"/>
</dbReference>
<dbReference type="FunFam" id="3.20.20.60:FF:000001">
    <property type="entry name" value="Pyruvate kinase"/>
    <property type="match status" value="1"/>
</dbReference>
<proteinExistence type="inferred from homology"/>
<feature type="domain" description="Pyruvate kinase barrel" evidence="18">
    <location>
        <begin position="10"/>
        <end position="332"/>
    </location>
</feature>
<keyword evidence="21" id="KW-1185">Reference proteome</keyword>
<evidence type="ECO:0000256" key="12">
    <source>
        <dbReference type="ARBA" id="ARBA00022842"/>
    </source>
</evidence>
<dbReference type="InterPro" id="IPR015793">
    <property type="entry name" value="Pyrv_Knase_brl"/>
</dbReference>
<dbReference type="AlphaFoldDB" id="B0M9Z8"/>
<keyword evidence="12 17" id="KW-0460">Magnesium</keyword>
<dbReference type="GO" id="GO:0004743">
    <property type="term" value="F:pyruvate kinase activity"/>
    <property type="evidence" value="ECO:0007669"/>
    <property type="project" value="UniProtKB-UniRule"/>
</dbReference>
<dbReference type="GO" id="GO:0000287">
    <property type="term" value="F:magnesium ion binding"/>
    <property type="evidence" value="ECO:0007669"/>
    <property type="project" value="UniProtKB-UniRule"/>
</dbReference>
<dbReference type="Pfam" id="PF00224">
    <property type="entry name" value="PK"/>
    <property type="match status" value="1"/>
</dbReference>